<name>A0A829YDP7_9GAMM</name>
<evidence type="ECO:0000256" key="7">
    <source>
        <dbReference type="ARBA" id="ARBA00022679"/>
    </source>
</evidence>
<proteinExistence type="inferred from homology"/>
<comment type="similarity">
    <text evidence="2 10">Belongs to the CobT family.</text>
</comment>
<comment type="pathway">
    <text evidence="1 10">Nucleoside biosynthesis; alpha-ribazole biosynthesis; alpha-ribazole from 5,6-dimethylbenzimidazole: step 1/2.</text>
</comment>
<dbReference type="InterPro" id="IPR023195">
    <property type="entry name" value="Nict_dMeBzImd_PRibTrfase_N"/>
</dbReference>
<gene>
    <name evidence="11" type="primary">cobT_1</name>
    <name evidence="10" type="synonym">cobT</name>
    <name evidence="11" type="ORF">GCM10011487_33700</name>
</gene>
<evidence type="ECO:0000256" key="4">
    <source>
        <dbReference type="ARBA" id="ARBA00015486"/>
    </source>
</evidence>
<evidence type="ECO:0000313" key="11">
    <source>
        <dbReference type="EMBL" id="GFE81370.1"/>
    </source>
</evidence>
<dbReference type="InterPro" id="IPR036087">
    <property type="entry name" value="Nict_dMeBzImd_PRibTrfase_sf"/>
</dbReference>
<feature type="active site" description="Proton acceptor" evidence="10">
    <location>
        <position position="312"/>
    </location>
</feature>
<dbReference type="AlphaFoldDB" id="A0A829YDP7"/>
<dbReference type="HAMAP" id="MF_00230">
    <property type="entry name" value="CobT"/>
    <property type="match status" value="1"/>
</dbReference>
<keyword evidence="6 10" id="KW-0328">Glycosyltransferase</keyword>
<dbReference type="NCBIfam" id="NF000996">
    <property type="entry name" value="PRK00105.1"/>
    <property type="match status" value="1"/>
</dbReference>
<dbReference type="PANTHER" id="PTHR43463">
    <property type="entry name" value="NICOTINATE-NUCLEOTIDE--DIMETHYLBENZIMIDAZOLE PHOSPHORIBOSYLTRANSFERASE"/>
    <property type="match status" value="1"/>
</dbReference>
<comment type="function">
    <text evidence="10">Catalyzes the synthesis of alpha-ribazole-5'-phosphate from nicotinate mononucleotide (NAMN) and 5,6-dimethylbenzimidazole (DMB).</text>
</comment>
<dbReference type="CDD" id="cd02439">
    <property type="entry name" value="DMB-PRT_CobT"/>
    <property type="match status" value="1"/>
</dbReference>
<reference evidence="12" key="1">
    <citation type="submission" date="2020-01" db="EMBL/GenBank/DDBJ databases">
        <title>'Steroidobacter agaridevorans' sp. nov., agar-degrading bacteria isolated from rhizosphere soils.</title>
        <authorList>
            <person name="Ikenaga M."/>
            <person name="Kataoka M."/>
            <person name="Murouchi A."/>
            <person name="Katsuragi S."/>
            <person name="Sakai M."/>
        </authorList>
    </citation>
    <scope>NUCLEOTIDE SEQUENCE [LARGE SCALE GENOMIC DNA]</scope>
    <source>
        <strain evidence="12">YU21-B</strain>
    </source>
</reference>
<evidence type="ECO:0000256" key="8">
    <source>
        <dbReference type="ARBA" id="ARBA00030686"/>
    </source>
</evidence>
<accession>A0A829YDP7</accession>
<dbReference type="Pfam" id="PF02277">
    <property type="entry name" value="DBI_PRT"/>
    <property type="match status" value="1"/>
</dbReference>
<dbReference type="PANTHER" id="PTHR43463:SF1">
    <property type="entry name" value="NICOTINATE-NUCLEOTIDE--DIMETHYLBENZIMIDAZOLE PHOSPHORIBOSYLTRANSFERASE"/>
    <property type="match status" value="1"/>
</dbReference>
<dbReference type="Gene3D" id="1.10.1610.10">
    <property type="match status" value="1"/>
</dbReference>
<evidence type="ECO:0000256" key="6">
    <source>
        <dbReference type="ARBA" id="ARBA00022676"/>
    </source>
</evidence>
<dbReference type="FunFam" id="3.40.50.10210:FF:000001">
    <property type="entry name" value="Nicotinate-nucleotide--dimethylbenzimidazole phosphoribosyltransferase"/>
    <property type="match status" value="1"/>
</dbReference>
<evidence type="ECO:0000256" key="1">
    <source>
        <dbReference type="ARBA" id="ARBA00005049"/>
    </source>
</evidence>
<dbReference type="InterPro" id="IPR017846">
    <property type="entry name" value="Nict_dMeBzImd_PRibTrfase_bact"/>
</dbReference>
<evidence type="ECO:0000256" key="2">
    <source>
        <dbReference type="ARBA" id="ARBA00007110"/>
    </source>
</evidence>
<sequence length="346" mass="36538">MPALTDQMLPMITNATLQRRLDTRTKPQGSLGALETLAVRIGLALDTETPVFRAPQMFVFAGDHGIATDGVSAYPQSVTSQMLLNYLHGGAAINVLARQHGISLRVVDAGVASDTGEHPSLVARAIARGTRNFRVEPAMTQAQCTQALDTGRALAQEALSAGSNALLFGEMGIGNTACASMLLHRRTGWSLEDCVGRGTGLDDVGLARKRERLAAASARRPEKLSPLETIAEYGGFELAMITGALLATADAKCIAVIDGFAVSVAALLAIEIDPRVRTRCIFSHCSAEHAHRNLLAHLDVKPLLDLGMRLGEGTGAAMAWPIIDAAARLMTEMASFESAGVDDKAS</sequence>
<keyword evidence="5 10" id="KW-0169">Cobalamin biosynthesis</keyword>
<dbReference type="GO" id="GO:0009236">
    <property type="term" value="P:cobalamin biosynthetic process"/>
    <property type="evidence" value="ECO:0007669"/>
    <property type="project" value="UniProtKB-UniRule"/>
</dbReference>
<dbReference type="Proteomes" id="UP000445000">
    <property type="component" value="Unassembled WGS sequence"/>
</dbReference>
<evidence type="ECO:0000256" key="3">
    <source>
        <dbReference type="ARBA" id="ARBA00011991"/>
    </source>
</evidence>
<comment type="catalytic activity">
    <reaction evidence="9 10">
        <text>5,6-dimethylbenzimidazole + nicotinate beta-D-ribonucleotide = alpha-ribazole 5'-phosphate + nicotinate + H(+)</text>
        <dbReference type="Rhea" id="RHEA:11196"/>
        <dbReference type="ChEBI" id="CHEBI:15378"/>
        <dbReference type="ChEBI" id="CHEBI:15890"/>
        <dbReference type="ChEBI" id="CHEBI:32544"/>
        <dbReference type="ChEBI" id="CHEBI:57502"/>
        <dbReference type="ChEBI" id="CHEBI:57918"/>
        <dbReference type="EC" id="2.4.2.21"/>
    </reaction>
</comment>
<dbReference type="InterPro" id="IPR003200">
    <property type="entry name" value="Nict_dMeBzImd_PRibTrfase"/>
</dbReference>
<dbReference type="NCBIfam" id="TIGR03160">
    <property type="entry name" value="cobT_DBIPRT"/>
    <property type="match status" value="1"/>
</dbReference>
<evidence type="ECO:0000256" key="9">
    <source>
        <dbReference type="ARBA" id="ARBA00047340"/>
    </source>
</evidence>
<dbReference type="SUPFAM" id="SSF52733">
    <property type="entry name" value="Nicotinate mononucleotide:5,6-dimethylbenzimidazole phosphoribosyltransferase (CobT)"/>
    <property type="match status" value="1"/>
</dbReference>
<comment type="caution">
    <text evidence="11">The sequence shown here is derived from an EMBL/GenBank/DDBJ whole genome shotgun (WGS) entry which is preliminary data.</text>
</comment>
<evidence type="ECO:0000256" key="5">
    <source>
        <dbReference type="ARBA" id="ARBA00022573"/>
    </source>
</evidence>
<dbReference type="GO" id="GO:0008939">
    <property type="term" value="F:nicotinate-nucleotide-dimethylbenzimidazole phosphoribosyltransferase activity"/>
    <property type="evidence" value="ECO:0007669"/>
    <property type="project" value="UniProtKB-UniRule"/>
</dbReference>
<keyword evidence="12" id="KW-1185">Reference proteome</keyword>
<dbReference type="UniPathway" id="UPA00061">
    <property type="reaction ID" value="UER00516"/>
</dbReference>
<dbReference type="EMBL" id="BLJN01000003">
    <property type="protein sequence ID" value="GFE81370.1"/>
    <property type="molecule type" value="Genomic_DNA"/>
</dbReference>
<dbReference type="Gene3D" id="3.40.50.10210">
    <property type="match status" value="1"/>
</dbReference>
<protein>
    <recommendedName>
        <fullName evidence="4 10">Nicotinate-nucleotide--dimethylbenzimidazole phosphoribosyltransferase</fullName>
        <shortName evidence="10">NN:DBI PRT</shortName>
        <ecNumber evidence="3 10">2.4.2.21</ecNumber>
    </recommendedName>
    <alternativeName>
        <fullName evidence="8 10">N(1)-alpha-phosphoribosyltransferase</fullName>
    </alternativeName>
</protein>
<dbReference type="EC" id="2.4.2.21" evidence="3 10"/>
<evidence type="ECO:0000256" key="10">
    <source>
        <dbReference type="HAMAP-Rule" id="MF_00230"/>
    </source>
</evidence>
<organism evidence="11 12">
    <name type="scientific">Steroidobacter agaridevorans</name>
    <dbReference type="NCBI Taxonomy" id="2695856"/>
    <lineage>
        <taxon>Bacteria</taxon>
        <taxon>Pseudomonadati</taxon>
        <taxon>Pseudomonadota</taxon>
        <taxon>Gammaproteobacteria</taxon>
        <taxon>Steroidobacterales</taxon>
        <taxon>Steroidobacteraceae</taxon>
        <taxon>Steroidobacter</taxon>
    </lineage>
</organism>
<evidence type="ECO:0000313" key="12">
    <source>
        <dbReference type="Proteomes" id="UP000445000"/>
    </source>
</evidence>
<keyword evidence="7 10" id="KW-0808">Transferase</keyword>